<proteinExistence type="predicted"/>
<gene>
    <name evidence="2" type="ORF">CMEL01_03158</name>
</gene>
<feature type="non-terminal residue" evidence="2">
    <location>
        <position position="1"/>
    </location>
</feature>
<dbReference type="EMBL" id="MLGG01000013">
    <property type="protein sequence ID" value="KAK1460159.1"/>
    <property type="molecule type" value="Genomic_DNA"/>
</dbReference>
<protein>
    <submittedName>
        <fullName evidence="2">Uncharacterized protein</fullName>
    </submittedName>
</protein>
<organism evidence="2 3">
    <name type="scientific">Colletotrichum melonis</name>
    <dbReference type="NCBI Taxonomy" id="1209925"/>
    <lineage>
        <taxon>Eukaryota</taxon>
        <taxon>Fungi</taxon>
        <taxon>Dikarya</taxon>
        <taxon>Ascomycota</taxon>
        <taxon>Pezizomycotina</taxon>
        <taxon>Sordariomycetes</taxon>
        <taxon>Hypocreomycetidae</taxon>
        <taxon>Glomerellales</taxon>
        <taxon>Glomerellaceae</taxon>
        <taxon>Colletotrichum</taxon>
        <taxon>Colletotrichum acutatum species complex</taxon>
    </lineage>
</organism>
<sequence length="193" mass="20489">SAPSSWANLCCGYTALLRTLHLRCASFHVPAVRRLPTLSPNLPHADVQPADRWELQPSPGDGLNGLELLRAQEQGVTVPGEPSSPICLFGKPTMLAARGSWNNHSPTPVGSSQVPVDDPPFLSPPLLGAAQNGRVNSAILVAAAAVRIEPAGWPAVCCTSYQTCSHLRPSSVSPRLRGARDPVPPVQFEPVHH</sequence>
<reference evidence="2 3" key="1">
    <citation type="submission" date="2016-10" db="EMBL/GenBank/DDBJ databases">
        <title>The genome sequence of Colletotrichum fioriniae PJ7.</title>
        <authorList>
            <person name="Baroncelli R."/>
        </authorList>
    </citation>
    <scope>NUCLEOTIDE SEQUENCE [LARGE SCALE GENOMIC DNA]</scope>
    <source>
        <strain evidence="2">Col 31</strain>
    </source>
</reference>
<dbReference type="Proteomes" id="UP001239795">
    <property type="component" value="Unassembled WGS sequence"/>
</dbReference>
<comment type="caution">
    <text evidence="2">The sequence shown here is derived from an EMBL/GenBank/DDBJ whole genome shotgun (WGS) entry which is preliminary data.</text>
</comment>
<feature type="region of interest" description="Disordered" evidence="1">
    <location>
        <begin position="169"/>
        <end position="193"/>
    </location>
</feature>
<evidence type="ECO:0000313" key="3">
    <source>
        <dbReference type="Proteomes" id="UP001239795"/>
    </source>
</evidence>
<evidence type="ECO:0000313" key="2">
    <source>
        <dbReference type="EMBL" id="KAK1460159.1"/>
    </source>
</evidence>
<accession>A0AAI9UKJ9</accession>
<keyword evidence="3" id="KW-1185">Reference proteome</keyword>
<name>A0AAI9UKJ9_9PEZI</name>
<evidence type="ECO:0000256" key="1">
    <source>
        <dbReference type="SAM" id="MobiDB-lite"/>
    </source>
</evidence>
<dbReference type="AlphaFoldDB" id="A0AAI9UKJ9"/>